<name>A0A7Y0DYM8_9PROT</name>
<proteinExistence type="predicted"/>
<dbReference type="EMBL" id="JABBNT010000001">
    <property type="protein sequence ID" value="NMM43201.1"/>
    <property type="molecule type" value="Genomic_DNA"/>
</dbReference>
<sequence length="211" mass="23069">MNTTTSQPSQDDIIDTAMTVIAERGVSHDAWEEVAARNACTVQVLRGHIGDLPDAVLKFLDRADRQVLSEDAGFTDEDSVKDRLFDLLMRRLDGLAPHRQAMAAISREMRRNPCLAALIGGRELRALSWYLEAAGVSIKGPFGLIRTKGLGLVWTRVFTVWLDDDSDDFAKTMATLDKDLSRAGRAASWFGPRRGGGPVQDDGGTEAVSPL</sequence>
<accession>A0A7Y0DYM8</accession>
<dbReference type="AlphaFoldDB" id="A0A7Y0DYM8"/>
<dbReference type="RefSeq" id="WP_169623498.1">
    <property type="nucleotide sequence ID" value="NZ_JABBNT010000001.1"/>
</dbReference>
<gene>
    <name evidence="2" type="ORF">HH303_01845</name>
</gene>
<reference evidence="2 3" key="1">
    <citation type="submission" date="2020-04" db="EMBL/GenBank/DDBJ databases">
        <title>Rhodospirillaceae bacterium KN72 isolated from deep sea.</title>
        <authorList>
            <person name="Zhang D.-C."/>
        </authorList>
    </citation>
    <scope>NUCLEOTIDE SEQUENCE [LARGE SCALE GENOMIC DNA]</scope>
    <source>
        <strain evidence="2 3">KN72</strain>
    </source>
</reference>
<evidence type="ECO:0000313" key="2">
    <source>
        <dbReference type="EMBL" id="NMM43201.1"/>
    </source>
</evidence>
<feature type="region of interest" description="Disordered" evidence="1">
    <location>
        <begin position="189"/>
        <end position="211"/>
    </location>
</feature>
<dbReference type="Gene3D" id="1.10.357.10">
    <property type="entry name" value="Tetracycline Repressor, domain 2"/>
    <property type="match status" value="1"/>
</dbReference>
<keyword evidence="3" id="KW-1185">Reference proteome</keyword>
<dbReference type="Proteomes" id="UP000539372">
    <property type="component" value="Unassembled WGS sequence"/>
</dbReference>
<evidence type="ECO:0008006" key="4">
    <source>
        <dbReference type="Google" id="ProtNLM"/>
    </source>
</evidence>
<evidence type="ECO:0000256" key="1">
    <source>
        <dbReference type="SAM" id="MobiDB-lite"/>
    </source>
</evidence>
<comment type="caution">
    <text evidence="2">The sequence shown here is derived from an EMBL/GenBank/DDBJ whole genome shotgun (WGS) entry which is preliminary data.</text>
</comment>
<evidence type="ECO:0000313" key="3">
    <source>
        <dbReference type="Proteomes" id="UP000539372"/>
    </source>
</evidence>
<organism evidence="2 3">
    <name type="scientific">Pacificispira spongiicola</name>
    <dbReference type="NCBI Taxonomy" id="2729598"/>
    <lineage>
        <taxon>Bacteria</taxon>
        <taxon>Pseudomonadati</taxon>
        <taxon>Pseudomonadota</taxon>
        <taxon>Alphaproteobacteria</taxon>
        <taxon>Rhodospirillales</taxon>
        <taxon>Rhodospirillaceae</taxon>
        <taxon>Pacificispira</taxon>
    </lineage>
</organism>
<protein>
    <recommendedName>
        <fullName evidence="4">TetR family transcriptional regulator</fullName>
    </recommendedName>
</protein>